<reference evidence="1" key="1">
    <citation type="journal article" date="2023" name="G3 (Bethesda)">
        <title>A reference genome for the long-term kleptoplast-retaining sea slug Elysia crispata morphotype clarki.</title>
        <authorList>
            <person name="Eastman K.E."/>
            <person name="Pendleton A.L."/>
            <person name="Shaikh M.A."/>
            <person name="Suttiyut T."/>
            <person name="Ogas R."/>
            <person name="Tomko P."/>
            <person name="Gavelis G."/>
            <person name="Widhalm J.R."/>
            <person name="Wisecaver J.H."/>
        </authorList>
    </citation>
    <scope>NUCLEOTIDE SEQUENCE</scope>
    <source>
        <strain evidence="1">ECLA1</strain>
    </source>
</reference>
<dbReference type="EMBL" id="JAWDGP010004660">
    <property type="protein sequence ID" value="KAK3762718.1"/>
    <property type="molecule type" value="Genomic_DNA"/>
</dbReference>
<proteinExistence type="predicted"/>
<protein>
    <submittedName>
        <fullName evidence="1">Uncharacterized protein</fullName>
    </submittedName>
</protein>
<dbReference type="Proteomes" id="UP001283361">
    <property type="component" value="Unassembled WGS sequence"/>
</dbReference>
<gene>
    <name evidence="1" type="ORF">RRG08_043795</name>
</gene>
<evidence type="ECO:0000313" key="1">
    <source>
        <dbReference type="EMBL" id="KAK3762718.1"/>
    </source>
</evidence>
<evidence type="ECO:0000313" key="2">
    <source>
        <dbReference type="Proteomes" id="UP001283361"/>
    </source>
</evidence>
<name>A0AAE1DAV9_9GAST</name>
<keyword evidence="2" id="KW-1185">Reference proteome</keyword>
<accession>A0AAE1DAV9</accession>
<sequence>MILVEKLAHRTWRNRRATLVWRMKEKPYHVEMTPTGLASGVLSCRPYVAMYSQEEVKYRSKLDHLSPADSSGHHGVCVYVCDSNWREVTTCVMNLLYRLTL</sequence>
<organism evidence="1 2">
    <name type="scientific">Elysia crispata</name>
    <name type="common">lettuce slug</name>
    <dbReference type="NCBI Taxonomy" id="231223"/>
    <lineage>
        <taxon>Eukaryota</taxon>
        <taxon>Metazoa</taxon>
        <taxon>Spiralia</taxon>
        <taxon>Lophotrochozoa</taxon>
        <taxon>Mollusca</taxon>
        <taxon>Gastropoda</taxon>
        <taxon>Heterobranchia</taxon>
        <taxon>Euthyneura</taxon>
        <taxon>Panpulmonata</taxon>
        <taxon>Sacoglossa</taxon>
        <taxon>Placobranchoidea</taxon>
        <taxon>Plakobranchidae</taxon>
        <taxon>Elysia</taxon>
    </lineage>
</organism>
<dbReference type="AlphaFoldDB" id="A0AAE1DAV9"/>
<comment type="caution">
    <text evidence="1">The sequence shown here is derived from an EMBL/GenBank/DDBJ whole genome shotgun (WGS) entry which is preliminary data.</text>
</comment>